<dbReference type="SUPFAM" id="SSF53901">
    <property type="entry name" value="Thiolase-like"/>
    <property type="match status" value="1"/>
</dbReference>
<dbReference type="RefSeq" id="WP_114468228.1">
    <property type="nucleotide sequence ID" value="NZ_QPJK01000003.1"/>
</dbReference>
<dbReference type="InterPro" id="IPR016039">
    <property type="entry name" value="Thiolase-like"/>
</dbReference>
<keyword evidence="3" id="KW-1185">Reference proteome</keyword>
<dbReference type="Proteomes" id="UP000252884">
    <property type="component" value="Unassembled WGS sequence"/>
</dbReference>
<reference evidence="2 3" key="1">
    <citation type="submission" date="2018-07" db="EMBL/GenBank/DDBJ databases">
        <title>Genomic Encyclopedia of Type Strains, Phase IV (KMG-IV): sequencing the most valuable type-strain genomes for metagenomic binning, comparative biology and taxonomic classification.</title>
        <authorList>
            <person name="Goeker M."/>
        </authorList>
    </citation>
    <scope>NUCLEOTIDE SEQUENCE [LARGE SCALE GENOMIC DNA]</scope>
    <source>
        <strain evidence="2 3">DSM 21634</strain>
    </source>
</reference>
<dbReference type="Gene3D" id="3.40.47.10">
    <property type="match status" value="1"/>
</dbReference>
<proteinExistence type="predicted"/>
<protein>
    <submittedName>
        <fullName evidence="2">Beta-ketoacyl synthase-like protein</fullName>
    </submittedName>
</protein>
<dbReference type="EMBL" id="QPJK01000003">
    <property type="protein sequence ID" value="RCW72843.1"/>
    <property type="molecule type" value="Genomic_DNA"/>
</dbReference>
<dbReference type="OrthoDB" id="9798676at2"/>
<feature type="domain" description="Beta-ketoacyl synthase-like N-terminal" evidence="1">
    <location>
        <begin position="38"/>
        <end position="200"/>
    </location>
</feature>
<dbReference type="AlphaFoldDB" id="A0A368XXX6"/>
<name>A0A368XXX6_9BURK</name>
<sequence>MNSALPLYVEGIGLLGPGLPDWDAAQPVLRGEAAHQFAPTQLAPPARLPPAERRRAGPVIRLAMGVADAAVAHAGADPSTLATVFTSSGGEGANCHSLCEALAVPNPLISPTRFTNSVHNAAAGYWHIAVASQASSTSLCAHDGSFGAGLLEAAASVHADGQPLLLVAYDLPYPQPLHAKRPIAENFGLALLLAPMRTPRSLAALRVQPVAAGSAQSACADASLEALRSGIPAAAALPLLQALALRATATLQLHCLDDLALQVEVAPC</sequence>
<evidence type="ECO:0000313" key="3">
    <source>
        <dbReference type="Proteomes" id="UP000252884"/>
    </source>
</evidence>
<comment type="caution">
    <text evidence="2">The sequence shown here is derived from an EMBL/GenBank/DDBJ whole genome shotgun (WGS) entry which is preliminary data.</text>
</comment>
<dbReference type="Pfam" id="PF13723">
    <property type="entry name" value="Ketoacyl-synt_2"/>
    <property type="match status" value="1"/>
</dbReference>
<evidence type="ECO:0000259" key="1">
    <source>
        <dbReference type="Pfam" id="PF13723"/>
    </source>
</evidence>
<gene>
    <name evidence="2" type="ORF">DES41_103450</name>
</gene>
<organism evidence="2 3">
    <name type="scientific">Pseudorhodoferax soli</name>
    <dbReference type="NCBI Taxonomy" id="545864"/>
    <lineage>
        <taxon>Bacteria</taxon>
        <taxon>Pseudomonadati</taxon>
        <taxon>Pseudomonadota</taxon>
        <taxon>Betaproteobacteria</taxon>
        <taxon>Burkholderiales</taxon>
        <taxon>Comamonadaceae</taxon>
    </lineage>
</organism>
<dbReference type="InterPro" id="IPR014030">
    <property type="entry name" value="Ketoacyl_synth_N"/>
</dbReference>
<evidence type="ECO:0000313" key="2">
    <source>
        <dbReference type="EMBL" id="RCW72843.1"/>
    </source>
</evidence>
<dbReference type="GO" id="GO:0016746">
    <property type="term" value="F:acyltransferase activity"/>
    <property type="evidence" value="ECO:0007669"/>
    <property type="project" value="InterPro"/>
</dbReference>
<accession>A0A368XXX6</accession>